<feature type="transmembrane region" description="Helical" evidence="1">
    <location>
        <begin position="379"/>
        <end position="399"/>
    </location>
</feature>
<dbReference type="InParanoid" id="W7XGT2"/>
<feature type="transmembrane region" description="Helical" evidence="1">
    <location>
        <begin position="196"/>
        <end position="218"/>
    </location>
</feature>
<organism evidence="2 3">
    <name type="scientific">Tetrahymena thermophila (strain SB210)</name>
    <dbReference type="NCBI Taxonomy" id="312017"/>
    <lineage>
        <taxon>Eukaryota</taxon>
        <taxon>Sar</taxon>
        <taxon>Alveolata</taxon>
        <taxon>Ciliophora</taxon>
        <taxon>Intramacronucleata</taxon>
        <taxon>Oligohymenophorea</taxon>
        <taxon>Hymenostomatida</taxon>
        <taxon>Tetrahymenina</taxon>
        <taxon>Tetrahymenidae</taxon>
        <taxon>Tetrahymena</taxon>
    </lineage>
</organism>
<keyword evidence="3" id="KW-1185">Reference proteome</keyword>
<reference evidence="3" key="1">
    <citation type="journal article" date="2006" name="PLoS Biol.">
        <title>Macronuclear genome sequence of the ciliate Tetrahymena thermophila, a model eukaryote.</title>
        <authorList>
            <person name="Eisen J.A."/>
            <person name="Coyne R.S."/>
            <person name="Wu M."/>
            <person name="Wu D."/>
            <person name="Thiagarajan M."/>
            <person name="Wortman J.R."/>
            <person name="Badger J.H."/>
            <person name="Ren Q."/>
            <person name="Amedeo P."/>
            <person name="Jones K.M."/>
            <person name="Tallon L.J."/>
            <person name="Delcher A.L."/>
            <person name="Salzberg S.L."/>
            <person name="Silva J.C."/>
            <person name="Haas B.J."/>
            <person name="Majoros W.H."/>
            <person name="Farzad M."/>
            <person name="Carlton J.M."/>
            <person name="Smith R.K. Jr."/>
            <person name="Garg J."/>
            <person name="Pearlman R.E."/>
            <person name="Karrer K.M."/>
            <person name="Sun L."/>
            <person name="Manning G."/>
            <person name="Elde N.C."/>
            <person name="Turkewitz A.P."/>
            <person name="Asai D.J."/>
            <person name="Wilkes D.E."/>
            <person name="Wang Y."/>
            <person name="Cai H."/>
            <person name="Collins K."/>
            <person name="Stewart B.A."/>
            <person name="Lee S.R."/>
            <person name="Wilamowska K."/>
            <person name="Weinberg Z."/>
            <person name="Ruzzo W.L."/>
            <person name="Wloga D."/>
            <person name="Gaertig J."/>
            <person name="Frankel J."/>
            <person name="Tsao C.-C."/>
            <person name="Gorovsky M.A."/>
            <person name="Keeling P.J."/>
            <person name="Waller R.F."/>
            <person name="Patron N.J."/>
            <person name="Cherry J.M."/>
            <person name="Stover N.A."/>
            <person name="Krieger C.J."/>
            <person name="del Toro C."/>
            <person name="Ryder H.F."/>
            <person name="Williamson S.C."/>
            <person name="Barbeau R.A."/>
            <person name="Hamilton E.P."/>
            <person name="Orias E."/>
        </authorList>
    </citation>
    <scope>NUCLEOTIDE SEQUENCE [LARGE SCALE GENOMIC DNA]</scope>
    <source>
        <strain evidence="3">SB210</strain>
    </source>
</reference>
<dbReference type="AlphaFoldDB" id="W7XGT2"/>
<dbReference type="RefSeq" id="XP_012654042.1">
    <property type="nucleotide sequence ID" value="XM_012798588.1"/>
</dbReference>
<feature type="transmembrane region" description="Helical" evidence="1">
    <location>
        <begin position="903"/>
        <end position="921"/>
    </location>
</feature>
<dbReference type="EMBL" id="GG662636">
    <property type="protein sequence ID" value="EWS73426.1"/>
    <property type="molecule type" value="Genomic_DNA"/>
</dbReference>
<dbReference type="KEGG" id="tet:TTHERM_000666769"/>
<keyword evidence="1 2" id="KW-0812">Transmembrane</keyword>
<feature type="transmembrane region" description="Helical" evidence="1">
    <location>
        <begin position="696"/>
        <end position="717"/>
    </location>
</feature>
<protein>
    <submittedName>
        <fullName evidence="2">Transmembrane protein, putative</fullName>
    </submittedName>
</protein>
<keyword evidence="1" id="KW-0472">Membrane</keyword>
<feature type="transmembrane region" description="Helical" evidence="1">
    <location>
        <begin position="818"/>
        <end position="846"/>
    </location>
</feature>
<proteinExistence type="predicted"/>
<feature type="transmembrane region" description="Helical" evidence="1">
    <location>
        <begin position="659"/>
        <end position="676"/>
    </location>
</feature>
<evidence type="ECO:0000313" key="2">
    <source>
        <dbReference type="EMBL" id="EWS73426.1"/>
    </source>
</evidence>
<feature type="transmembrane region" description="Helical" evidence="1">
    <location>
        <begin position="742"/>
        <end position="763"/>
    </location>
</feature>
<dbReference type="GeneID" id="24440108"/>
<evidence type="ECO:0000313" key="3">
    <source>
        <dbReference type="Proteomes" id="UP000009168"/>
    </source>
</evidence>
<accession>W7XGT2</accession>
<evidence type="ECO:0000256" key="1">
    <source>
        <dbReference type="SAM" id="Phobius"/>
    </source>
</evidence>
<gene>
    <name evidence="2" type="ORF">TTHERM_000666769</name>
</gene>
<dbReference type="Proteomes" id="UP000009168">
    <property type="component" value="Unassembled WGS sequence"/>
</dbReference>
<name>W7XGT2_TETTS</name>
<sequence length="1206" mass="142784">MALLVKLKQKCIDLEDQDSCCSELRNTHKQLTIQDSDQIDIQLESKSLKSNGINQQQNDTFKGSIKQENYLNSQIQSEKENLQNQGEVINGIHRVQSHQYQDKLKNINDQGDVSEQLDLDIDLSQQQLKVDIQECNKQIKYNYYLKNDPKLNKQRRYRLLESICSAKIETNFFCWRSKNNDTDQLSLQSLLYLNQIKSLLCLFFILFILSLPTFYICAKISKDLHYEYINDFQSFFLYPTIAGIGYKFWQCDMFIANKTSDQTIDLKCSQGILDFKFAQIGLTNPDDTQSIQGCEFIELQKVQVDCLKIDINNSTSYNNIYNRCQYKNACQISSIEILTFFKDDTDCDNNIQQQNMFISVPCRNQNVDIFGIPISNYHASITIILLQTFGIILFLLFFLHQCFINKTIRKRIKNKIALVQKHSLEVQNIPKMHFNWTQELLWLHLQRGLNEYTQQKQEQEIKIIDIQMALPECLIQRDLILKQQIEKIQNKVIRFINQYDPDSFKLGQGINRIQIDQLRKIFDFVSNPKTKKKCYKDLMDIVNSKQKIEKLKEQIKCLDNSQTCKSRCINLEKPLCWNNQLIITFPNIYLGTINFHHIQKVFNMISPTVNCYEYRSVNQSVLSQDPQDLDQVYCFCSTNAFSDEQICLQIFQMAQLKKLYPFFIMLILNIAQVLLVKLTKYCVKKLKLQNKIEKDVLLFQLLVFIKILNNVVLYYLINKLPLNQGKTQNNSFGNYVDFSPEWYRNVGMFFCIHYLIKICLYIIQNITQIIYRKIRLHIDHKCKKKKAQTYQKTNFDYIHLHQGPEFQIACSYSEVFEYIFVTMVLGFGIPFFYFITFLFLVFHIYFEKYYSIVGKNHISTIVKSLKISWQNTDANNSQVNDQQDQDNAIPIFNPQNFQPEGSYFIKISTYTYLILFLCFYFREKIISMYQYLSYISKYDAKRKAFNNDSQIKKLPFNYKPLYQLYSIRQLQELSQLQEYYIEKEVSDIRKQRFINKKKEIDQVIKSKLDENLDLDYSEKPVSGCLSYDIMVNPNYSRYFDWKTDLIIFKMNKVKKEEICSKLTQSVAVKKQIQGVQNKQSAFRVIQQFKRQINSRYQSFKDSKKNETTNYTEDNLNQIKLVSKSENDKQQQEKQQNQIKNHNGDLTFQGIKDIQNEIIDIQILSSEDLVNSIKRIDHHNTVPQFYQFFQKNLTLLQANELNVNKPN</sequence>
<keyword evidence="1" id="KW-1133">Transmembrane helix</keyword>